<comment type="caution">
    <text evidence="1">The sequence shown here is derived from an EMBL/GenBank/DDBJ whole genome shotgun (WGS) entry which is preliminary data.</text>
</comment>
<gene>
    <name evidence="1" type="ORF">QAD02_006245</name>
</gene>
<protein>
    <submittedName>
        <fullName evidence="1">Uncharacterized protein</fullName>
    </submittedName>
</protein>
<proteinExistence type="predicted"/>
<organism evidence="1 2">
    <name type="scientific">Eretmocerus hayati</name>
    <dbReference type="NCBI Taxonomy" id="131215"/>
    <lineage>
        <taxon>Eukaryota</taxon>
        <taxon>Metazoa</taxon>
        <taxon>Ecdysozoa</taxon>
        <taxon>Arthropoda</taxon>
        <taxon>Hexapoda</taxon>
        <taxon>Insecta</taxon>
        <taxon>Pterygota</taxon>
        <taxon>Neoptera</taxon>
        <taxon>Endopterygota</taxon>
        <taxon>Hymenoptera</taxon>
        <taxon>Apocrita</taxon>
        <taxon>Proctotrupomorpha</taxon>
        <taxon>Chalcidoidea</taxon>
        <taxon>Aphelinidae</taxon>
        <taxon>Aphelininae</taxon>
        <taxon>Eretmocerus</taxon>
    </lineage>
</organism>
<dbReference type="Proteomes" id="UP001239111">
    <property type="component" value="Chromosome 4"/>
</dbReference>
<evidence type="ECO:0000313" key="1">
    <source>
        <dbReference type="EMBL" id="KAJ8664583.1"/>
    </source>
</evidence>
<evidence type="ECO:0000313" key="2">
    <source>
        <dbReference type="Proteomes" id="UP001239111"/>
    </source>
</evidence>
<sequence>MIDERNFRSSYYEKVGFRSVEEKKSLEMLLRDRPFDKAKLKQFCLRFTVPTIYRNLLWKILLGVVPVYEESHDFVMAQRISEFQDLKKALTVAKIIDNSTKPYQMFLMMWLLRTRRAKIDITSQLETQLLKAMSRMAQSLWNVSEADDEPDRLVEVYWILGGFLDQIQKFSNEIGRLQENTCVMLEREDKELYNHLISIDCLSKLPFEIWFNSCFAGTISDSSITKIWDKIVVGAHRILIFVTVVMLTTLRRSILRCSSLDGVLETIDNITEETSEVVVNKAIEGWQQNGSVMITSQNPAPHMQNT</sequence>
<name>A0ACC2N0F0_9HYME</name>
<accession>A0ACC2N0F0</accession>
<keyword evidence="2" id="KW-1185">Reference proteome</keyword>
<reference evidence="1" key="1">
    <citation type="submission" date="2023-04" db="EMBL/GenBank/DDBJ databases">
        <title>A chromosome-level genome assembly of the parasitoid wasp Eretmocerus hayati.</title>
        <authorList>
            <person name="Zhong Y."/>
            <person name="Liu S."/>
            <person name="Liu Y."/>
        </authorList>
    </citation>
    <scope>NUCLEOTIDE SEQUENCE</scope>
    <source>
        <strain evidence="1">ZJU_SS_LIU_2023</strain>
    </source>
</reference>
<dbReference type="EMBL" id="CM056744">
    <property type="protein sequence ID" value="KAJ8664583.1"/>
    <property type="molecule type" value="Genomic_DNA"/>
</dbReference>